<dbReference type="Proteomes" id="UP000267077">
    <property type="component" value="Unassembled WGS sequence"/>
</dbReference>
<comment type="caution">
    <text evidence="2">The sequence shown here is derived from an EMBL/GenBank/DDBJ whole genome shotgun (WGS) entry which is preliminary data.</text>
</comment>
<name>A0A432LSR7_9GAMM</name>
<evidence type="ECO:0000313" key="2">
    <source>
        <dbReference type="EMBL" id="RUL63482.1"/>
    </source>
</evidence>
<sequence>MACLVFTPAASDLRAQGTGATADETQHTEAGVIAVDEHWSVAEMSGDTHWLDQMLLPEYRSVNNDGTVHAKAAILAGAAKRKGTDVAKAKQDFADYQKQHPSGTAVALHGDTAIITFYDPTLGPQKGVKSSDIFVYLDGQWHAMYSQHTSQRG</sequence>
<reference evidence="2 3" key="1">
    <citation type="submission" date="2018-12" db="EMBL/GenBank/DDBJ databases">
        <title>Dyella dinghuensis sp. nov. DHOA06 and Dyella choica sp. nov. 4M-K27, isolated from forest soil.</title>
        <authorList>
            <person name="Qiu L.-H."/>
            <person name="Gao Z.-H."/>
        </authorList>
    </citation>
    <scope>NUCLEOTIDE SEQUENCE [LARGE SCALE GENOMIC DNA]</scope>
    <source>
        <strain evidence="2 3">DHOA06</strain>
    </source>
</reference>
<accession>A0A432LSR7</accession>
<evidence type="ECO:0000259" key="1">
    <source>
        <dbReference type="Pfam" id="PF14534"/>
    </source>
</evidence>
<feature type="domain" description="DUF4440" evidence="1">
    <location>
        <begin position="33"/>
        <end position="141"/>
    </location>
</feature>
<evidence type="ECO:0000313" key="3">
    <source>
        <dbReference type="Proteomes" id="UP000267077"/>
    </source>
</evidence>
<keyword evidence="3" id="KW-1185">Reference proteome</keyword>
<dbReference type="EMBL" id="RYZR01000006">
    <property type="protein sequence ID" value="RUL63482.1"/>
    <property type="molecule type" value="Genomic_DNA"/>
</dbReference>
<dbReference type="OrthoDB" id="3078473at2"/>
<dbReference type="InterPro" id="IPR032710">
    <property type="entry name" value="NTF2-like_dom_sf"/>
</dbReference>
<dbReference type="InterPro" id="IPR027843">
    <property type="entry name" value="DUF4440"/>
</dbReference>
<dbReference type="Pfam" id="PF14534">
    <property type="entry name" value="DUF4440"/>
    <property type="match status" value="1"/>
</dbReference>
<dbReference type="AlphaFoldDB" id="A0A432LSR7"/>
<proteinExistence type="predicted"/>
<dbReference type="SUPFAM" id="SSF54427">
    <property type="entry name" value="NTF2-like"/>
    <property type="match status" value="1"/>
</dbReference>
<organism evidence="2 3">
    <name type="scientific">Dyella dinghuensis</name>
    <dbReference type="NCBI Taxonomy" id="1920169"/>
    <lineage>
        <taxon>Bacteria</taxon>
        <taxon>Pseudomonadati</taxon>
        <taxon>Pseudomonadota</taxon>
        <taxon>Gammaproteobacteria</taxon>
        <taxon>Lysobacterales</taxon>
        <taxon>Rhodanobacteraceae</taxon>
        <taxon>Dyella</taxon>
    </lineage>
</organism>
<gene>
    <name evidence="2" type="ORF">EKH79_12150</name>
</gene>
<protein>
    <submittedName>
        <fullName evidence="2">Nuclear transport factor 2 family protein</fullName>
    </submittedName>
</protein>
<dbReference type="Gene3D" id="3.10.450.50">
    <property type="match status" value="1"/>
</dbReference>